<dbReference type="SMART" id="SM01411">
    <property type="entry name" value="Ephrin_rec_like"/>
    <property type="match status" value="2"/>
</dbReference>
<dbReference type="PhylomeDB" id="A0A0G4FXB1"/>
<dbReference type="Gene3D" id="3.80.10.10">
    <property type="entry name" value="Ribonuclease Inhibitor"/>
    <property type="match status" value="2"/>
</dbReference>
<proteinExistence type="predicted"/>
<dbReference type="InterPro" id="IPR001611">
    <property type="entry name" value="Leu-rich_rpt"/>
</dbReference>
<dbReference type="InterPro" id="IPR032675">
    <property type="entry name" value="LRR_dom_sf"/>
</dbReference>
<dbReference type="SUPFAM" id="SSF57184">
    <property type="entry name" value="Growth factor receptor domain"/>
    <property type="match status" value="1"/>
</dbReference>
<dbReference type="InterPro" id="IPR009030">
    <property type="entry name" value="Growth_fac_rcpt_cys_sf"/>
</dbReference>
<feature type="compositionally biased region" description="Polar residues" evidence="1">
    <location>
        <begin position="1490"/>
        <end position="1505"/>
    </location>
</feature>
<dbReference type="CDD" id="cd00185">
    <property type="entry name" value="TNFRSF"/>
    <property type="match status" value="1"/>
</dbReference>
<dbReference type="InterPro" id="IPR011641">
    <property type="entry name" value="Tyr-kin_ephrin_A/B_rcpt-like"/>
</dbReference>
<dbReference type="Proteomes" id="UP000041254">
    <property type="component" value="Unassembled WGS sequence"/>
</dbReference>
<evidence type="ECO:0000313" key="4">
    <source>
        <dbReference type="EMBL" id="CEM20038.1"/>
    </source>
</evidence>
<feature type="compositionally biased region" description="Low complexity" evidence="1">
    <location>
        <begin position="1479"/>
        <end position="1489"/>
    </location>
</feature>
<feature type="transmembrane region" description="Helical" evidence="2">
    <location>
        <begin position="1315"/>
        <end position="1338"/>
    </location>
</feature>
<dbReference type="VEuPathDB" id="CryptoDB:Vbra_6030"/>
<feature type="domain" description="EGF-like" evidence="3">
    <location>
        <begin position="950"/>
        <end position="963"/>
    </location>
</feature>
<evidence type="ECO:0000256" key="1">
    <source>
        <dbReference type="SAM" id="MobiDB-lite"/>
    </source>
</evidence>
<reference evidence="4 5" key="1">
    <citation type="submission" date="2014-11" db="EMBL/GenBank/DDBJ databases">
        <authorList>
            <person name="Zhu J."/>
            <person name="Qi W."/>
            <person name="Song R."/>
        </authorList>
    </citation>
    <scope>NUCLEOTIDE SEQUENCE [LARGE SCALE GENOMIC DNA]</scope>
</reference>
<dbReference type="OrthoDB" id="439237at2759"/>
<feature type="transmembrane region" description="Helical" evidence="2">
    <location>
        <begin position="1424"/>
        <end position="1444"/>
    </location>
</feature>
<dbReference type="Pfam" id="PF13855">
    <property type="entry name" value="LRR_8"/>
    <property type="match status" value="1"/>
</dbReference>
<dbReference type="InParanoid" id="A0A0G4FXB1"/>
<feature type="region of interest" description="Disordered" evidence="1">
    <location>
        <begin position="2028"/>
        <end position="2057"/>
    </location>
</feature>
<dbReference type="PANTHER" id="PTHR48004">
    <property type="entry name" value="OS01G0149700 PROTEIN"/>
    <property type="match status" value="1"/>
</dbReference>
<feature type="compositionally biased region" description="Low complexity" evidence="1">
    <location>
        <begin position="1860"/>
        <end position="1871"/>
    </location>
</feature>
<dbReference type="Gene3D" id="2.10.50.10">
    <property type="entry name" value="Tumor Necrosis Factor Receptor, subunit A, domain 2"/>
    <property type="match status" value="2"/>
</dbReference>
<feature type="transmembrane region" description="Helical" evidence="2">
    <location>
        <begin position="1522"/>
        <end position="1539"/>
    </location>
</feature>
<dbReference type="SUPFAM" id="SSF52047">
    <property type="entry name" value="RNI-like"/>
    <property type="match status" value="1"/>
</dbReference>
<dbReference type="PANTHER" id="PTHR48004:SF59">
    <property type="entry name" value="LEUCINE-RICH REPEAT-CONTAINING N-TERMINAL PLANT-TYPE DOMAIN-CONTAINING PROTEIN"/>
    <property type="match status" value="1"/>
</dbReference>
<feature type="region of interest" description="Disordered" evidence="1">
    <location>
        <begin position="1467"/>
        <end position="1513"/>
    </location>
</feature>
<feature type="transmembrane region" description="Helical" evidence="2">
    <location>
        <begin position="1715"/>
        <end position="1733"/>
    </location>
</feature>
<dbReference type="InterPro" id="IPR000742">
    <property type="entry name" value="EGF"/>
</dbReference>
<feature type="region of interest" description="Disordered" evidence="1">
    <location>
        <begin position="1965"/>
        <end position="1994"/>
    </location>
</feature>
<keyword evidence="2" id="KW-0812">Transmembrane</keyword>
<keyword evidence="2" id="KW-0472">Membrane</keyword>
<dbReference type="Pfam" id="PF07699">
    <property type="entry name" value="Ephrin_rec_like"/>
    <property type="match status" value="2"/>
</dbReference>
<keyword evidence="2" id="KW-1133">Transmembrane helix</keyword>
<organism evidence="4 5">
    <name type="scientific">Vitrella brassicaformis (strain CCMP3155)</name>
    <dbReference type="NCBI Taxonomy" id="1169540"/>
    <lineage>
        <taxon>Eukaryota</taxon>
        <taxon>Sar</taxon>
        <taxon>Alveolata</taxon>
        <taxon>Colpodellida</taxon>
        <taxon>Vitrellaceae</taxon>
        <taxon>Vitrella</taxon>
    </lineage>
</organism>
<evidence type="ECO:0000259" key="3">
    <source>
        <dbReference type="PROSITE" id="PS01186"/>
    </source>
</evidence>
<dbReference type="PROSITE" id="PS01186">
    <property type="entry name" value="EGF_2"/>
    <property type="match status" value="1"/>
</dbReference>
<gene>
    <name evidence="4" type="ORF">Vbra_6030</name>
</gene>
<protein>
    <recommendedName>
        <fullName evidence="3">EGF-like domain-containing protein</fullName>
    </recommendedName>
</protein>
<evidence type="ECO:0000313" key="5">
    <source>
        <dbReference type="Proteomes" id="UP000041254"/>
    </source>
</evidence>
<evidence type="ECO:0000256" key="2">
    <source>
        <dbReference type="SAM" id="Phobius"/>
    </source>
</evidence>
<name>A0A0G4FXB1_VITBC</name>
<feature type="transmembrane region" description="Helical" evidence="2">
    <location>
        <begin position="1350"/>
        <end position="1373"/>
    </location>
</feature>
<keyword evidence="5" id="KW-1185">Reference proteome</keyword>
<dbReference type="EMBL" id="CDMY01000520">
    <property type="protein sequence ID" value="CEM20038.1"/>
    <property type="molecule type" value="Genomic_DNA"/>
</dbReference>
<feature type="transmembrane region" description="Helical" evidence="2">
    <location>
        <begin position="1753"/>
        <end position="1775"/>
    </location>
</feature>
<feature type="region of interest" description="Disordered" evidence="1">
    <location>
        <begin position="1848"/>
        <end position="1883"/>
    </location>
</feature>
<accession>A0A0G4FXB1</accession>
<feature type="transmembrane region" description="Helical" evidence="2">
    <location>
        <begin position="1593"/>
        <end position="1621"/>
    </location>
</feature>
<dbReference type="InterPro" id="IPR052941">
    <property type="entry name" value="StomDev_PlantInt_Reg"/>
</dbReference>
<sequence>MGVLPVVAAVSGGADGESAAVAKRTAASAVKDEPCHCECVCNGTHGPSWGGESPVSAWMAAAFIVGRLVERRDSFAAVPPAAYLPHREEADDDTHELSLYQSHSLPRYQRSASAPPAAASRQLQVAEPTDGLTRDVADGVSADASLLHEYSDWFTVLDTPPAVSASASPEQRGHAMSAVVKLRLLQKYLPFGEDRVMPGTSMRVLVGSDAVNVTDAAEPVIHEDCTVCEEDARGPLRQFIRSLDVEMRGVNMDPFFRVCGLPFIVCVRFRTAREALPTTDEVESWAGGGEGMVDGYIMVLDPDHEAQLIFPEGGVRFPTSFYDLRGLLGVVLMNAPLDGSLSDRIGDMVQLRLLYVDQSQLSGPLPDAIVSLPELRGLYLDDTQLNGTLPPSFHTMFGKSLEALSLIRNPLGFNVHSLFHGQGANSSAPAPPPQCTTLRIARLLGESITGSLEGAFDGCESLELFHMRNTAIIGGLPALEGLPNLHTFRLENSENVTGTIPAAWGNVTSLRDLKMIQSRGIRGAIPDSINNLTDLRTLSISITRVNKLPATIEGLQRLWDLDLSRNRLSGVIPAWLSNMRGLRSMRLDSNDFEDFEGDWRMPPMLERLHVSKNSLSRIPPNWRRLETIKTLYLSDNRIGDQLTWGRHSLGLRAITSPSAHIVAEILANPPPYWPSIETLSISRNDFNISVDEFLMPWSFQSSLVSLFSLENGLHGALTPSGVTVVDLQHVLSEGLLDRPAFRRYKRSFMAAYGLQENATSMSMVDPDASGEPVEVDEFVDDGSVVDVEKLDYSVTVADLYPDINLRALKGFEKLQWLGVNYNDIEEIRDGWYSLPNKLHRLHIAGNRLRRIIMDTEPLEYVWYTRHNWKLLQRANLQKNPDLRIKDINPHEGRPCSEIFEGLWQGNTEELYADFYGYRPLNGTDGVECTRLCIESQILKVDETVNEEVLCRCIPGYEGHGRTCTKCPDGTYSNREVGTDTCQPCPSGEVALDDGTACVCDLGYEYKNNECGQCAPGTFKPAPGNELPCFSCPGKQFTSPPGSRSEGDCFCEAPYSLDRLRKECFLMPTESLMPMPSPNSSTLCVTSHGNGTDDVSANSAKDEGILVVTDYQRPRPPLVNPGWYELDVDCFVNVPVLPAKSTEALSREICNHHDAIIKLEMWRAEAVIPAFNQTLQLGLVRGIPLSAYTSEPELSAANVKSERRSAPLRGAGGGEAVAEELALPPVWVDPETNVTYRRLPLPISTYDAHVTSRHVLVRCPVPEACEGSDWDNTTQTVTKLNKCKEGHTGPMCGSCDKGWRSVGTLSGLCRMCGSHGWNITGAIVLYVVVLIVIFIATTLSQRSSVLPRAHVHAMLIKIGLNHLTVVSALTFFGLQFSRMLPPEATELIRWAFRWDGGVPTADVTWECLLKDNGMRGSDAMLARRAAWIVFPLVWLTVATLCWGLWRILPLHCKASNLSQLCCPGTNKPDTDDDDDADSPHQQGQQQHQTQRAFSESGSASRSAMRQSHSDNVSERRRKRKDRWLQYFICPQLWVVCLTFIHPTVTRQLLEILPCRTFPTIRLSEPPGEPLEGPYPTIRRSLLDPSILCYTGQHLTFTIVSVVGLCVWSFGPVIAALSILCSYQRSGRLYKRQTRKNLGFLYNGYRRSFFYWDVCFALRRIAALVIAQAGASLGDEMIQLVCWQLVAASSLIVQLWVRPFDSRSFNILNRMEAQGLLIWNISLWCLMLLASTAAHPTMMALTAAHPTVSQEFQEVLGYVLTTVVVLINAYHIIALICHTVQHSLDVLMTSILILEHLPDSAPGAREKRDGIIMAAMRRIAFTVGDCEDRRRARVPTVWLDADGSELTIILDSSKGKGGGKGTAATPSGSSGSRRPSKPPRSRAPVEGKVVLHASSLPLPVPMTTQSAPPALLEVAPGAHDGSLRKKNTATSLDDLYFDSSATVQVQQLPVFAPCLFPPCSADHTAAATTRSLPPSVEGDTGTSLGPHLPIAGQHLGSRGDLPAAIWSAATDSLPPDQAQRIPQVIASTHSLPAMEHSQRTTVTDAAEPSSVAPTEPSVRSANPLKEVWNRMSTAALTLTTRTMRARRVESDRRKRWCSEVMRLTSESMQEVIEQVGIQAVPSDFVEFLWSQTFDVYRRRKRTIKDPTSGNERIVLLPSLELRVATRSSLRRGSSSSFVDLMNAIQEEAVTDDTAKTEGIPFTDFQSSMAFVVDRLINAGPGWKDVYAAFKTARQADKGHQANNGRVSPR</sequence>